<sequence length="71" mass="7759">MSRWSFPEPFPSLTSLNSLALRTKYGSVTTTSGLSAPLSLSKLEHRSRNGGAVVGRGRIGVRQSCRLYAYQ</sequence>
<reference evidence="1" key="2">
    <citation type="journal article" date="2023" name="IMA Fungus">
        <title>Comparative genomic study of the Penicillium genus elucidates a diverse pangenome and 15 lateral gene transfer events.</title>
        <authorList>
            <person name="Petersen C."/>
            <person name="Sorensen T."/>
            <person name="Nielsen M.R."/>
            <person name="Sondergaard T.E."/>
            <person name="Sorensen J.L."/>
            <person name="Fitzpatrick D.A."/>
            <person name="Frisvad J.C."/>
            <person name="Nielsen K.L."/>
        </authorList>
    </citation>
    <scope>NUCLEOTIDE SEQUENCE</scope>
    <source>
        <strain evidence="1">IBT 30761</strain>
    </source>
</reference>
<dbReference type="Proteomes" id="UP001149074">
    <property type="component" value="Unassembled WGS sequence"/>
</dbReference>
<proteinExistence type="predicted"/>
<name>A0A9W9FEG9_9EURO</name>
<accession>A0A9W9FEG9</accession>
<comment type="caution">
    <text evidence="1">The sequence shown here is derived from an EMBL/GenBank/DDBJ whole genome shotgun (WGS) entry which is preliminary data.</text>
</comment>
<dbReference type="RefSeq" id="XP_056474244.1">
    <property type="nucleotide sequence ID" value="XM_056618085.1"/>
</dbReference>
<keyword evidence="2" id="KW-1185">Reference proteome</keyword>
<organism evidence="1 2">
    <name type="scientific">Penicillium argentinense</name>
    <dbReference type="NCBI Taxonomy" id="1131581"/>
    <lineage>
        <taxon>Eukaryota</taxon>
        <taxon>Fungi</taxon>
        <taxon>Dikarya</taxon>
        <taxon>Ascomycota</taxon>
        <taxon>Pezizomycotina</taxon>
        <taxon>Eurotiomycetes</taxon>
        <taxon>Eurotiomycetidae</taxon>
        <taxon>Eurotiales</taxon>
        <taxon>Aspergillaceae</taxon>
        <taxon>Penicillium</taxon>
    </lineage>
</organism>
<evidence type="ECO:0000313" key="2">
    <source>
        <dbReference type="Proteomes" id="UP001149074"/>
    </source>
</evidence>
<reference evidence="1" key="1">
    <citation type="submission" date="2022-11" db="EMBL/GenBank/DDBJ databases">
        <authorList>
            <person name="Petersen C."/>
        </authorList>
    </citation>
    <scope>NUCLEOTIDE SEQUENCE</scope>
    <source>
        <strain evidence="1">IBT 30761</strain>
    </source>
</reference>
<gene>
    <name evidence="1" type="ORF">N7532_005591</name>
</gene>
<dbReference type="EMBL" id="JAPQKI010000005">
    <property type="protein sequence ID" value="KAJ5098590.1"/>
    <property type="molecule type" value="Genomic_DNA"/>
</dbReference>
<dbReference type="GeneID" id="81357064"/>
<evidence type="ECO:0000313" key="1">
    <source>
        <dbReference type="EMBL" id="KAJ5098590.1"/>
    </source>
</evidence>
<dbReference type="AlphaFoldDB" id="A0A9W9FEG9"/>
<protein>
    <submittedName>
        <fullName evidence="1">Uncharacterized protein</fullName>
    </submittedName>
</protein>